<dbReference type="STRING" id="1848.SAMN05443637_11387"/>
<dbReference type="EMBL" id="FRAP01000013">
    <property type="protein sequence ID" value="SHK85684.1"/>
    <property type="molecule type" value="Genomic_DNA"/>
</dbReference>
<feature type="transmembrane region" description="Helical" evidence="3">
    <location>
        <begin position="101"/>
        <end position="119"/>
    </location>
</feature>
<feature type="coiled-coil region" evidence="1">
    <location>
        <begin position="130"/>
        <end position="157"/>
    </location>
</feature>
<feature type="region of interest" description="Disordered" evidence="2">
    <location>
        <begin position="1"/>
        <end position="77"/>
    </location>
</feature>
<keyword evidence="3" id="KW-0812">Transmembrane</keyword>
<accession>A0A1M6VW84</accession>
<feature type="compositionally biased region" description="Low complexity" evidence="2">
    <location>
        <begin position="34"/>
        <end position="48"/>
    </location>
</feature>
<keyword evidence="5" id="KW-1185">Reference proteome</keyword>
<organism evidence="4 5">
    <name type="scientific">Pseudonocardia thermophila</name>
    <dbReference type="NCBI Taxonomy" id="1848"/>
    <lineage>
        <taxon>Bacteria</taxon>
        <taxon>Bacillati</taxon>
        <taxon>Actinomycetota</taxon>
        <taxon>Actinomycetes</taxon>
        <taxon>Pseudonocardiales</taxon>
        <taxon>Pseudonocardiaceae</taxon>
        <taxon>Pseudonocardia</taxon>
    </lineage>
</organism>
<keyword evidence="1" id="KW-0175">Coiled coil</keyword>
<dbReference type="AlphaFoldDB" id="A0A1M6VW84"/>
<evidence type="ECO:0000256" key="1">
    <source>
        <dbReference type="SAM" id="Coils"/>
    </source>
</evidence>
<evidence type="ECO:0000256" key="2">
    <source>
        <dbReference type="SAM" id="MobiDB-lite"/>
    </source>
</evidence>
<evidence type="ECO:0008006" key="6">
    <source>
        <dbReference type="Google" id="ProtNLM"/>
    </source>
</evidence>
<feature type="compositionally biased region" description="Low complexity" evidence="2">
    <location>
        <begin position="207"/>
        <end position="228"/>
    </location>
</feature>
<protein>
    <recommendedName>
        <fullName evidence="6">Cell division protein FtsL</fullName>
    </recommendedName>
</protein>
<gene>
    <name evidence="4" type="ORF">SAMN05443637_11387</name>
</gene>
<feature type="compositionally biased region" description="Basic and acidic residues" evidence="2">
    <location>
        <begin position="67"/>
        <end position="77"/>
    </location>
</feature>
<proteinExistence type="predicted"/>
<dbReference type="Proteomes" id="UP000184363">
    <property type="component" value="Unassembled WGS sequence"/>
</dbReference>
<evidence type="ECO:0000313" key="5">
    <source>
        <dbReference type="Proteomes" id="UP000184363"/>
    </source>
</evidence>
<feature type="compositionally biased region" description="Low complexity" evidence="2">
    <location>
        <begin position="268"/>
        <end position="295"/>
    </location>
</feature>
<keyword evidence="3" id="KW-0472">Membrane</keyword>
<keyword evidence="3" id="KW-1133">Transmembrane helix</keyword>
<feature type="compositionally biased region" description="Polar residues" evidence="2">
    <location>
        <begin position="257"/>
        <end position="266"/>
    </location>
</feature>
<reference evidence="4 5" key="1">
    <citation type="submission" date="2016-11" db="EMBL/GenBank/DDBJ databases">
        <authorList>
            <person name="Jaros S."/>
            <person name="Januszkiewicz K."/>
            <person name="Wedrychowicz H."/>
        </authorList>
    </citation>
    <scope>NUCLEOTIDE SEQUENCE [LARGE SCALE GENOMIC DNA]</scope>
    <source>
        <strain evidence="4 5">DSM 43832</strain>
    </source>
</reference>
<evidence type="ECO:0000256" key="3">
    <source>
        <dbReference type="SAM" id="Phobius"/>
    </source>
</evidence>
<name>A0A1M6VW84_PSETH</name>
<sequence length="295" mass="30587">MSAPVSERPRTGPRTVARTATVPAQRTSPRRAQQRTAQQRAGQQRVGRPSTATTRVGGDAAPKPKKRAAERAYQRRDDRLRRLGNRWSAARANAAPGRAPFVLLVMVLLAAGLVAILWLSTAAAADSYRLTDARAAAQRLQEQSEALRREVAAMESAPEIARRAEQLGMVAVRDPARLVVAPDGAVTVVGQPRAAVAPAPPAPPAPAGDDQPAPGAEGATEGTEGQPPAEGGENATPENATPESADPEGAGAGGSPAQEQALSAQEGQPDQARQQAPEQQAQQPQEQPPAGAGTD</sequence>
<evidence type="ECO:0000313" key="4">
    <source>
        <dbReference type="EMBL" id="SHK85684.1"/>
    </source>
</evidence>
<feature type="region of interest" description="Disordered" evidence="2">
    <location>
        <begin position="195"/>
        <end position="295"/>
    </location>
</feature>